<gene>
    <name evidence="2" type="ORF">ERS852461_03981</name>
</gene>
<feature type="compositionally biased region" description="Basic and acidic residues" evidence="1">
    <location>
        <begin position="25"/>
        <end position="54"/>
    </location>
</feature>
<sequence length="54" mass="6466">MGKRKYRELEEGTKRKISQSLKNQPKSEEHKRAISKSMKEYWKTIPSKQEENVS</sequence>
<accession>A0A174T484</accession>
<evidence type="ECO:0000313" key="3">
    <source>
        <dbReference type="Proteomes" id="UP000095606"/>
    </source>
</evidence>
<dbReference type="EMBL" id="CZAE01000023">
    <property type="protein sequence ID" value="CUQ01619.1"/>
    <property type="molecule type" value="Genomic_DNA"/>
</dbReference>
<proteinExistence type="predicted"/>
<evidence type="ECO:0000313" key="2">
    <source>
        <dbReference type="EMBL" id="CUQ01619.1"/>
    </source>
</evidence>
<dbReference type="Proteomes" id="UP000095606">
    <property type="component" value="Unassembled WGS sequence"/>
</dbReference>
<evidence type="ECO:0008006" key="4">
    <source>
        <dbReference type="Google" id="ProtNLM"/>
    </source>
</evidence>
<feature type="region of interest" description="Disordered" evidence="1">
    <location>
        <begin position="1"/>
        <end position="54"/>
    </location>
</feature>
<name>A0A174T484_9BACE</name>
<protein>
    <recommendedName>
        <fullName evidence="4">Nuclease associated modular domain-containing protein</fullName>
    </recommendedName>
</protein>
<reference evidence="2 3" key="1">
    <citation type="submission" date="2015-09" db="EMBL/GenBank/DDBJ databases">
        <authorList>
            <consortium name="Pathogen Informatics"/>
        </authorList>
    </citation>
    <scope>NUCLEOTIDE SEQUENCE [LARGE SCALE GENOMIC DNA]</scope>
    <source>
        <strain evidence="2 3">2789STDY5834846</strain>
    </source>
</reference>
<dbReference type="AlphaFoldDB" id="A0A174T484"/>
<evidence type="ECO:0000256" key="1">
    <source>
        <dbReference type="SAM" id="MobiDB-lite"/>
    </source>
</evidence>
<dbReference type="RefSeq" id="WP_172680467.1">
    <property type="nucleotide sequence ID" value="NZ_CAXKYA010000018.1"/>
</dbReference>
<organism evidence="2 3">
    <name type="scientific">Bacteroides faecis</name>
    <dbReference type="NCBI Taxonomy" id="674529"/>
    <lineage>
        <taxon>Bacteria</taxon>
        <taxon>Pseudomonadati</taxon>
        <taxon>Bacteroidota</taxon>
        <taxon>Bacteroidia</taxon>
        <taxon>Bacteroidales</taxon>
        <taxon>Bacteroidaceae</taxon>
        <taxon>Bacteroides</taxon>
    </lineage>
</organism>